<dbReference type="GO" id="GO:0016020">
    <property type="term" value="C:membrane"/>
    <property type="evidence" value="ECO:0007669"/>
    <property type="project" value="InterPro"/>
</dbReference>
<organism evidence="7 8">
    <name type="scientific">Methylobrevis pamukkalensis</name>
    <dbReference type="NCBI Taxonomy" id="1439726"/>
    <lineage>
        <taxon>Bacteria</taxon>
        <taxon>Pseudomonadati</taxon>
        <taxon>Pseudomonadota</taxon>
        <taxon>Alphaproteobacteria</taxon>
        <taxon>Hyphomicrobiales</taxon>
        <taxon>Pleomorphomonadaceae</taxon>
        <taxon>Methylobrevis</taxon>
    </lineage>
</organism>
<dbReference type="Pfam" id="PF00015">
    <property type="entry name" value="MCPsignal"/>
    <property type="match status" value="1"/>
</dbReference>
<dbReference type="EMBL" id="MCRJ01000005">
    <property type="protein sequence ID" value="ODN72243.1"/>
    <property type="molecule type" value="Genomic_DNA"/>
</dbReference>
<evidence type="ECO:0000259" key="5">
    <source>
        <dbReference type="PROSITE" id="PS50111"/>
    </source>
</evidence>
<dbReference type="SMART" id="SM00304">
    <property type="entry name" value="HAMP"/>
    <property type="match status" value="1"/>
</dbReference>
<keyword evidence="4" id="KW-1133">Transmembrane helix</keyword>
<dbReference type="Proteomes" id="UP000094622">
    <property type="component" value="Unassembled WGS sequence"/>
</dbReference>
<dbReference type="GO" id="GO:0007165">
    <property type="term" value="P:signal transduction"/>
    <property type="evidence" value="ECO:0007669"/>
    <property type="project" value="UniProtKB-KW"/>
</dbReference>
<dbReference type="InterPro" id="IPR004089">
    <property type="entry name" value="MCPsignal_dom"/>
</dbReference>
<comment type="similarity">
    <text evidence="2">Belongs to the methyl-accepting chemotaxis (MCP) protein family.</text>
</comment>
<dbReference type="PANTHER" id="PTHR32089:SF112">
    <property type="entry name" value="LYSOZYME-LIKE PROTEIN-RELATED"/>
    <property type="match status" value="1"/>
</dbReference>
<accession>A0A1E3H7D8</accession>
<dbReference type="RefSeq" id="WP_069305623.1">
    <property type="nucleotide sequence ID" value="NZ_MCRJ01000005.1"/>
</dbReference>
<dbReference type="AlphaFoldDB" id="A0A1E3H7D8"/>
<dbReference type="PROSITE" id="PS50111">
    <property type="entry name" value="CHEMOTAXIS_TRANSDUC_2"/>
    <property type="match status" value="1"/>
</dbReference>
<dbReference type="GO" id="GO:0006935">
    <property type="term" value="P:chemotaxis"/>
    <property type="evidence" value="ECO:0007669"/>
    <property type="project" value="InterPro"/>
</dbReference>
<dbReference type="GO" id="GO:0004888">
    <property type="term" value="F:transmembrane signaling receptor activity"/>
    <property type="evidence" value="ECO:0007669"/>
    <property type="project" value="InterPro"/>
</dbReference>
<dbReference type="Gene3D" id="1.10.8.500">
    <property type="entry name" value="HAMP domain in histidine kinase"/>
    <property type="match status" value="1"/>
</dbReference>
<keyword evidence="1 3" id="KW-0807">Transducer</keyword>
<keyword evidence="8" id="KW-1185">Reference proteome</keyword>
<dbReference type="Pfam" id="PF00672">
    <property type="entry name" value="HAMP"/>
    <property type="match status" value="1"/>
</dbReference>
<dbReference type="Gene3D" id="1.10.287.950">
    <property type="entry name" value="Methyl-accepting chemotaxis protein"/>
    <property type="match status" value="1"/>
</dbReference>
<keyword evidence="4" id="KW-0812">Transmembrane</keyword>
<dbReference type="InterPro" id="IPR003660">
    <property type="entry name" value="HAMP_dom"/>
</dbReference>
<evidence type="ECO:0000256" key="4">
    <source>
        <dbReference type="SAM" id="Phobius"/>
    </source>
</evidence>
<comment type="caution">
    <text evidence="7">The sequence shown here is derived from an EMBL/GenBank/DDBJ whole genome shotgun (WGS) entry which is preliminary data.</text>
</comment>
<dbReference type="PANTHER" id="PTHR32089">
    <property type="entry name" value="METHYL-ACCEPTING CHEMOTAXIS PROTEIN MCPB"/>
    <property type="match status" value="1"/>
</dbReference>
<evidence type="ECO:0000256" key="3">
    <source>
        <dbReference type="PROSITE-ProRule" id="PRU00284"/>
    </source>
</evidence>
<feature type="transmembrane region" description="Helical" evidence="4">
    <location>
        <begin position="186"/>
        <end position="209"/>
    </location>
</feature>
<name>A0A1E3H7D8_9HYPH</name>
<dbReference type="Pfam" id="PF12729">
    <property type="entry name" value="4HB_MCP_1"/>
    <property type="match status" value="1"/>
</dbReference>
<dbReference type="SMART" id="SM00283">
    <property type="entry name" value="MA"/>
    <property type="match status" value="1"/>
</dbReference>
<dbReference type="InterPro" id="IPR024478">
    <property type="entry name" value="HlyB_4HB_MCP"/>
</dbReference>
<evidence type="ECO:0000313" key="8">
    <source>
        <dbReference type="Proteomes" id="UP000094622"/>
    </source>
</evidence>
<evidence type="ECO:0000259" key="6">
    <source>
        <dbReference type="PROSITE" id="PS50885"/>
    </source>
</evidence>
<evidence type="ECO:0000313" key="7">
    <source>
        <dbReference type="EMBL" id="ODN72243.1"/>
    </source>
</evidence>
<dbReference type="PROSITE" id="PS50885">
    <property type="entry name" value="HAMP"/>
    <property type="match status" value="1"/>
</dbReference>
<dbReference type="SUPFAM" id="SSF58104">
    <property type="entry name" value="Methyl-accepting chemotaxis protein (MCP) signaling domain"/>
    <property type="match status" value="1"/>
</dbReference>
<reference evidence="7 8" key="1">
    <citation type="submission" date="2016-07" db="EMBL/GenBank/DDBJ databases">
        <title>Draft Genome Sequence of Methylobrevis pamukkalensis PK2.</title>
        <authorList>
            <person name="Vasilenko O.V."/>
            <person name="Doronina N.V."/>
            <person name="Shmareva M.N."/>
            <person name="Tarlachkov S.V."/>
            <person name="Mustakhimov I."/>
            <person name="Trotsenko Y.A."/>
        </authorList>
    </citation>
    <scope>NUCLEOTIDE SEQUENCE [LARGE SCALE GENOMIC DNA]</scope>
    <source>
        <strain evidence="7 8">PK2</strain>
    </source>
</reference>
<gene>
    <name evidence="7" type="primary">ctpH</name>
    <name evidence="7" type="ORF">A6302_00432</name>
</gene>
<feature type="domain" description="Methyl-accepting transducer" evidence="5">
    <location>
        <begin position="299"/>
        <end position="521"/>
    </location>
</feature>
<protein>
    <submittedName>
        <fullName evidence="7">Methyl-accepting chemotaxis protein CtpH</fullName>
    </submittedName>
</protein>
<keyword evidence="4" id="KW-0472">Membrane</keyword>
<feature type="domain" description="HAMP" evidence="6">
    <location>
        <begin position="206"/>
        <end position="259"/>
    </location>
</feature>
<proteinExistence type="inferred from homology"/>
<sequence length="555" mass="57864">MSLKTRLIASLSLLATCLLATALVGFWSMQRMAEGTSTIVADRVIPLAQLKAVADAYAVEIVDATHKIRSEEFTVAQGEESLAKAMATIDETWRAYMSTYLVPEEKLLAEETAQAMAQAAPMIDDLREMLATNDRLGIETLAAVRLYPAIDPIGDHLSKLVTLQIDVARAEFQRSQDMMMTADIEMGVLAVAAVAIVGFASWVVLFQVVRPIGSLRSAMARLAEGDTSADIPGLDRRDEIGAMAQAVAVFRANAIERERLEAGQATERAARERRAGAVERLIADFDGDVGKVLETVAAAASELEATASSLSATAEQSAQGATAVAAASEEAAANVHTVATASEELSASIHEIDGLVRTSMEIATRAQGSAAETESRAQTLVVSADRIGNVVQLINTIAEQTNLLALNATIEAARAGEAGRGFAVVASEVKSLATQTARATGEISTQIQEMQAATGDVAAAIRNIGSVIGSISETALAISSAVGQQGSATQEIARNITEAAAGTRQVSTSVSAVTAAATHTGAGAVQVLSSSQELARQAEILNARVQGFFATIRAA</sequence>
<dbReference type="CDD" id="cd06225">
    <property type="entry name" value="HAMP"/>
    <property type="match status" value="1"/>
</dbReference>
<dbReference type="PRINTS" id="PR00260">
    <property type="entry name" value="CHEMTRNSDUCR"/>
</dbReference>
<dbReference type="InterPro" id="IPR004090">
    <property type="entry name" value="Chemotax_Me-accpt_rcpt"/>
</dbReference>
<evidence type="ECO:0000256" key="2">
    <source>
        <dbReference type="ARBA" id="ARBA00029447"/>
    </source>
</evidence>
<evidence type="ECO:0000256" key="1">
    <source>
        <dbReference type="ARBA" id="ARBA00023224"/>
    </source>
</evidence>